<evidence type="ECO:0000313" key="14">
    <source>
        <dbReference type="RefSeq" id="XP_029647542.1"/>
    </source>
</evidence>
<sequence>MSTAVVLGGGISGLSAAYYLRNIPKFSKVLLLEGSKQLGGWLNTTQHSDGATWDHGPQSIRATGKTAYNTLTLMHDLGLENEILPVNASHPGAANRFIYYNNQINALPNSLLGILKKPPFLSHSLLWSILKDLTTKRASAEAEETIYDFINRRFGSEVADVLINSMCRGIFAGDIRHLSLQACFPYLHNLEKQYRSLVLGTFRDKEEVDDSCPLIKKARAENWRLYSLKNGLQQLVETMEKVVSNDPKCEVKINNPATKIILASGKAKVHTKEESFEADHVFSALFAGDLKGLLSEDQKLLHRNLDLIPAADVVLVNLEFEGNVPTLKGFGHLLPSKESRHFLGIIYNSCVFPAHDRSDSPSTRFTVMMGGSWFDRLTEICPSMSESSLTNLAVETLRKQLKISAKLSRSHVFIHKNCIPHYTVGYTSRLNEMKTYIADHQLPLSLIGSSFEGPGINDCIYNAKMSVLAHATP</sequence>
<dbReference type="Proteomes" id="UP000515154">
    <property type="component" value="Linkage group LG18"/>
</dbReference>
<evidence type="ECO:0000256" key="2">
    <source>
        <dbReference type="ARBA" id="ARBA00005073"/>
    </source>
</evidence>
<accession>A0A6P7TBT3</accession>
<evidence type="ECO:0000256" key="10">
    <source>
        <dbReference type="ARBA" id="ARBA00047554"/>
    </source>
</evidence>
<dbReference type="Gene3D" id="3.50.50.60">
    <property type="entry name" value="FAD/NAD(P)-binding domain"/>
    <property type="match status" value="1"/>
</dbReference>
<proteinExistence type="inferred from homology"/>
<dbReference type="NCBIfam" id="TIGR00562">
    <property type="entry name" value="proto_IX_ox"/>
    <property type="match status" value="1"/>
</dbReference>
<keyword evidence="6 11" id="KW-0274">FAD</keyword>
<keyword evidence="7 11" id="KW-0560">Oxidoreductase</keyword>
<comment type="cofactor">
    <cofactor evidence="11">
        <name>FAD</name>
        <dbReference type="ChEBI" id="CHEBI:57692"/>
    </cofactor>
    <text evidence="11">Binds 1 FAD per subunit.</text>
</comment>
<comment type="function">
    <text evidence="1 11">Catalyzes the 6-electron oxidation of protoporphyrinogen-IX to form protoporphyrin-IX.</text>
</comment>
<evidence type="ECO:0000256" key="6">
    <source>
        <dbReference type="ARBA" id="ARBA00022827"/>
    </source>
</evidence>
<comment type="subcellular location">
    <subcellularLocation>
        <location evidence="11">Mitochondrion inner membrane</location>
    </subcellularLocation>
</comment>
<dbReference type="GO" id="GO:0006782">
    <property type="term" value="P:protoporphyrinogen IX biosynthetic process"/>
    <property type="evidence" value="ECO:0007669"/>
    <property type="project" value="UniProtKB-UniRule"/>
</dbReference>
<evidence type="ECO:0000256" key="9">
    <source>
        <dbReference type="ARBA" id="ARBA00023244"/>
    </source>
</evidence>
<evidence type="ECO:0000256" key="8">
    <source>
        <dbReference type="ARBA" id="ARBA00023133"/>
    </source>
</evidence>
<dbReference type="PANTHER" id="PTHR42923">
    <property type="entry name" value="PROTOPORPHYRINOGEN OXIDASE"/>
    <property type="match status" value="1"/>
</dbReference>
<feature type="domain" description="Amine oxidase" evidence="12">
    <location>
        <begin position="11"/>
        <end position="439"/>
    </location>
</feature>
<dbReference type="SUPFAM" id="SSF51905">
    <property type="entry name" value="FAD/NAD(P)-binding domain"/>
    <property type="match status" value="1"/>
</dbReference>
<protein>
    <recommendedName>
        <fullName evidence="4 11">Protoporphyrinogen oxidase</fullName>
        <ecNumber evidence="4 11">1.3.3.4</ecNumber>
    </recommendedName>
</protein>
<keyword evidence="9 11" id="KW-0627">Porphyrin biosynthesis</keyword>
<reference evidence="14" key="1">
    <citation type="submission" date="2025-08" db="UniProtKB">
        <authorList>
            <consortium name="RefSeq"/>
        </authorList>
    </citation>
    <scope>IDENTIFICATION</scope>
</reference>
<evidence type="ECO:0000256" key="11">
    <source>
        <dbReference type="RuleBase" id="RU367069"/>
    </source>
</evidence>
<dbReference type="RefSeq" id="XP_029647542.1">
    <property type="nucleotide sequence ID" value="XM_029791682.2"/>
</dbReference>
<comment type="similarity">
    <text evidence="3 11">Belongs to the protoporphyrinogen/coproporphyrinogen oxidase family. Protoporphyrinogen oxidase subfamily.</text>
</comment>
<keyword evidence="5 11" id="KW-0285">Flavoprotein</keyword>
<dbReference type="Pfam" id="PF01593">
    <property type="entry name" value="Amino_oxidase"/>
    <property type="match status" value="1"/>
</dbReference>
<organism evidence="13 14">
    <name type="scientific">Octopus sinensis</name>
    <name type="common">East Asian common octopus</name>
    <dbReference type="NCBI Taxonomy" id="2607531"/>
    <lineage>
        <taxon>Eukaryota</taxon>
        <taxon>Metazoa</taxon>
        <taxon>Spiralia</taxon>
        <taxon>Lophotrochozoa</taxon>
        <taxon>Mollusca</taxon>
        <taxon>Cephalopoda</taxon>
        <taxon>Coleoidea</taxon>
        <taxon>Octopodiformes</taxon>
        <taxon>Octopoda</taxon>
        <taxon>Incirrata</taxon>
        <taxon>Octopodidae</taxon>
        <taxon>Octopus</taxon>
    </lineage>
</organism>
<evidence type="ECO:0000256" key="4">
    <source>
        <dbReference type="ARBA" id="ARBA00012867"/>
    </source>
</evidence>
<dbReference type="GO" id="GO:0004729">
    <property type="term" value="F:oxygen-dependent protoporphyrinogen oxidase activity"/>
    <property type="evidence" value="ECO:0007669"/>
    <property type="project" value="UniProtKB-UniRule"/>
</dbReference>
<comment type="catalytic activity">
    <reaction evidence="10 11">
        <text>protoporphyrinogen IX + 3 O2 = protoporphyrin IX + 3 H2O2</text>
        <dbReference type="Rhea" id="RHEA:25576"/>
        <dbReference type="ChEBI" id="CHEBI:15379"/>
        <dbReference type="ChEBI" id="CHEBI:16240"/>
        <dbReference type="ChEBI" id="CHEBI:57306"/>
        <dbReference type="ChEBI" id="CHEBI:57307"/>
        <dbReference type="EC" id="1.3.3.4"/>
    </reaction>
</comment>
<name>A0A6P7TBT3_9MOLL</name>
<keyword evidence="8 11" id="KW-0350">Heme biosynthesis</keyword>
<evidence type="ECO:0000259" key="12">
    <source>
        <dbReference type="Pfam" id="PF01593"/>
    </source>
</evidence>
<dbReference type="SUPFAM" id="SSF54373">
    <property type="entry name" value="FAD-linked reductases, C-terminal domain"/>
    <property type="match status" value="1"/>
</dbReference>
<evidence type="ECO:0000256" key="7">
    <source>
        <dbReference type="ARBA" id="ARBA00023002"/>
    </source>
</evidence>
<dbReference type="KEGG" id="osn:115221487"/>
<dbReference type="InterPro" id="IPR002937">
    <property type="entry name" value="Amino_oxidase"/>
</dbReference>
<gene>
    <name evidence="14" type="primary">LOC115221487</name>
</gene>
<dbReference type="PANTHER" id="PTHR42923:SF3">
    <property type="entry name" value="PROTOPORPHYRINOGEN OXIDASE"/>
    <property type="match status" value="1"/>
</dbReference>
<dbReference type="AlphaFoldDB" id="A0A6P7TBT3"/>
<dbReference type="GO" id="GO:0005743">
    <property type="term" value="C:mitochondrial inner membrane"/>
    <property type="evidence" value="ECO:0007669"/>
    <property type="project" value="UniProtKB-SubCell"/>
</dbReference>
<dbReference type="UniPathway" id="UPA00251">
    <property type="reaction ID" value="UER00324"/>
</dbReference>
<evidence type="ECO:0000256" key="1">
    <source>
        <dbReference type="ARBA" id="ARBA00002600"/>
    </source>
</evidence>
<evidence type="ECO:0000256" key="3">
    <source>
        <dbReference type="ARBA" id="ARBA00010551"/>
    </source>
</evidence>
<keyword evidence="13" id="KW-1185">Reference proteome</keyword>
<dbReference type="InterPro" id="IPR036188">
    <property type="entry name" value="FAD/NAD-bd_sf"/>
</dbReference>
<dbReference type="InterPro" id="IPR004572">
    <property type="entry name" value="Protoporphyrinogen_oxidase"/>
</dbReference>
<dbReference type="EC" id="1.3.3.4" evidence="4 11"/>
<evidence type="ECO:0000256" key="5">
    <source>
        <dbReference type="ARBA" id="ARBA00022630"/>
    </source>
</evidence>
<comment type="pathway">
    <text evidence="2 11">Porphyrin-containing compound metabolism; protoporphyrin-IX biosynthesis; protoporphyrin-IX from protoporphyrinogen-IX: step 1/1.</text>
</comment>
<dbReference type="InterPro" id="IPR050464">
    <property type="entry name" value="Zeta_carotene_desat/Oxidored"/>
</dbReference>
<evidence type="ECO:0000313" key="13">
    <source>
        <dbReference type="Proteomes" id="UP000515154"/>
    </source>
</evidence>